<feature type="region of interest" description="Disordered" evidence="1">
    <location>
        <begin position="29"/>
        <end position="56"/>
    </location>
</feature>
<organism evidence="3 4">
    <name type="scientific">Iphiclides podalirius</name>
    <name type="common">scarce swallowtail</name>
    <dbReference type="NCBI Taxonomy" id="110791"/>
    <lineage>
        <taxon>Eukaryota</taxon>
        <taxon>Metazoa</taxon>
        <taxon>Ecdysozoa</taxon>
        <taxon>Arthropoda</taxon>
        <taxon>Hexapoda</taxon>
        <taxon>Insecta</taxon>
        <taxon>Pterygota</taxon>
        <taxon>Neoptera</taxon>
        <taxon>Endopterygota</taxon>
        <taxon>Lepidoptera</taxon>
        <taxon>Glossata</taxon>
        <taxon>Ditrysia</taxon>
        <taxon>Papilionoidea</taxon>
        <taxon>Papilionidae</taxon>
        <taxon>Papilioninae</taxon>
        <taxon>Iphiclides</taxon>
    </lineage>
</organism>
<reference evidence="3" key="1">
    <citation type="submission" date="2022-03" db="EMBL/GenBank/DDBJ databases">
        <authorList>
            <person name="Martin H S."/>
        </authorList>
    </citation>
    <scope>NUCLEOTIDE SEQUENCE</scope>
</reference>
<keyword evidence="2" id="KW-0732">Signal</keyword>
<evidence type="ECO:0000256" key="2">
    <source>
        <dbReference type="SAM" id="SignalP"/>
    </source>
</evidence>
<protein>
    <recommendedName>
        <fullName evidence="5">Secreted protein</fullName>
    </recommendedName>
</protein>
<feature type="non-terminal residue" evidence="3">
    <location>
        <position position="1"/>
    </location>
</feature>
<feature type="chain" id="PRO_5047002925" description="Secreted protein" evidence="2">
    <location>
        <begin position="26"/>
        <end position="72"/>
    </location>
</feature>
<evidence type="ECO:0000313" key="3">
    <source>
        <dbReference type="EMBL" id="CAH2077291.1"/>
    </source>
</evidence>
<gene>
    <name evidence="3" type="ORF">IPOD504_LOCUS17639</name>
</gene>
<feature type="signal peptide" evidence="2">
    <location>
        <begin position="1"/>
        <end position="25"/>
    </location>
</feature>
<keyword evidence="4" id="KW-1185">Reference proteome</keyword>
<proteinExistence type="predicted"/>
<accession>A0ABN8JA42</accession>
<dbReference type="EMBL" id="OW152821">
    <property type="protein sequence ID" value="CAH2077291.1"/>
    <property type="molecule type" value="Genomic_DNA"/>
</dbReference>
<evidence type="ECO:0000256" key="1">
    <source>
        <dbReference type="SAM" id="MobiDB-lite"/>
    </source>
</evidence>
<name>A0ABN8JA42_9NEOP</name>
<evidence type="ECO:0000313" key="4">
    <source>
        <dbReference type="Proteomes" id="UP000837857"/>
    </source>
</evidence>
<feature type="compositionally biased region" description="Polar residues" evidence="1">
    <location>
        <begin position="29"/>
        <end position="52"/>
    </location>
</feature>
<dbReference type="Proteomes" id="UP000837857">
    <property type="component" value="Chromosome 9"/>
</dbReference>
<evidence type="ECO:0008006" key="5">
    <source>
        <dbReference type="Google" id="ProtNLM"/>
    </source>
</evidence>
<sequence length="72" mass="7954">MPRKKWPSLLLSAPLRLAIFLVIEQENTPPNKRTSRRSLGTTSQQPASQLASHPSGRNWLAAEAGWLAVSPH</sequence>